<reference evidence="3 4" key="1">
    <citation type="submission" date="2021-12" db="EMBL/GenBank/DDBJ databases">
        <title>Genome sequencing of bacteria with rrn-lacking chromosome and rrn-plasmid.</title>
        <authorList>
            <person name="Anda M."/>
            <person name="Iwasaki W."/>
        </authorList>
    </citation>
    <scope>NUCLEOTIDE SEQUENCE [LARGE SCALE GENOMIC DNA]</scope>
    <source>
        <strain evidence="3 4">NBRC 101262</strain>
    </source>
</reference>
<evidence type="ECO:0000256" key="1">
    <source>
        <dbReference type="ARBA" id="ARBA00022679"/>
    </source>
</evidence>
<keyword evidence="1" id="KW-0808">Transferase</keyword>
<gene>
    <name evidence="3" type="ORF">PEPS_03740</name>
</gene>
<name>A0ABM7VBM8_9BACT</name>
<proteinExistence type="predicted"/>
<keyword evidence="4" id="KW-1185">Reference proteome</keyword>
<keyword evidence="2" id="KW-0012">Acyltransferase</keyword>
<accession>A0ABM7VBM8</accession>
<evidence type="ECO:0000256" key="2">
    <source>
        <dbReference type="ARBA" id="ARBA00023315"/>
    </source>
</evidence>
<dbReference type="EMBL" id="AP025292">
    <property type="protein sequence ID" value="BDC98093.1"/>
    <property type="molecule type" value="Genomic_DNA"/>
</dbReference>
<dbReference type="PANTHER" id="PTHR43584:SF9">
    <property type="entry name" value="TRANSFERASE HEXAPEPTIDE REPEAT CONTAINING PROTEIN"/>
    <property type="match status" value="1"/>
</dbReference>
<dbReference type="Pfam" id="PF13562">
    <property type="entry name" value="NTP_transf_4"/>
    <property type="match status" value="1"/>
</dbReference>
<sequence>MCKGSFRTKMCNMNLILFDQPDLRTALKPFTYTRPTAGIRIGILTIVEKWEKSLDTESSYLTATYLQEKFPLWVAEQNNLVINGALCPNPALLEAIQALEAGESLVADGKLLAGLYSEAQLGEFDGEHPVDAAAVVQWEQEYNLIEEVWHIYTRNGAEIQQDFELVTAGRESVGINDPFTATYNKEQIFVEEGADIKAAILNAENGPIYIGKDAVVQEGAIIRGPFALCEHAQVMLGGKMRGNTTAGPWSKLGGEVDTAVVFGYSNKGHEGYLGHSVLGEWCNLGADTNSSNLKNNYAPCKLWSFKKEGFVNTGEQFVGLIMGDHAKAGINTMFNTATVVGVGSNVFGAGYPRNYIPSFSWGGHGGYSTFPLPRVVEVAKRVMARRGLEFSEVDFKILAHVFQETKVHRVWENK</sequence>
<organism evidence="3 4">
    <name type="scientific">Persicobacter psychrovividus</name>
    <dbReference type="NCBI Taxonomy" id="387638"/>
    <lineage>
        <taxon>Bacteria</taxon>
        <taxon>Pseudomonadati</taxon>
        <taxon>Bacteroidota</taxon>
        <taxon>Cytophagia</taxon>
        <taxon>Cytophagales</taxon>
        <taxon>Persicobacteraceae</taxon>
        <taxon>Persicobacter</taxon>
    </lineage>
</organism>
<dbReference type="NCBIfam" id="TIGR03991">
    <property type="entry name" value="alt_bact_glmU"/>
    <property type="match status" value="1"/>
</dbReference>
<dbReference type="InterPro" id="IPR023917">
    <property type="entry name" value="Bifunctiontional_GlmU_bac-type"/>
</dbReference>
<evidence type="ECO:0000313" key="3">
    <source>
        <dbReference type="EMBL" id="BDC98093.1"/>
    </source>
</evidence>
<evidence type="ECO:0000313" key="4">
    <source>
        <dbReference type="Proteomes" id="UP001354989"/>
    </source>
</evidence>
<dbReference type="InterPro" id="IPR050065">
    <property type="entry name" value="GlmU-like"/>
</dbReference>
<dbReference type="PANTHER" id="PTHR43584">
    <property type="entry name" value="NUCLEOTIDYL TRANSFERASE"/>
    <property type="match status" value="1"/>
</dbReference>
<dbReference type="Gene3D" id="2.160.10.10">
    <property type="entry name" value="Hexapeptide repeat proteins"/>
    <property type="match status" value="1"/>
</dbReference>
<dbReference type="SUPFAM" id="SSF51161">
    <property type="entry name" value="Trimeric LpxA-like enzymes"/>
    <property type="match status" value="1"/>
</dbReference>
<dbReference type="Proteomes" id="UP001354989">
    <property type="component" value="Chromosome"/>
</dbReference>
<protein>
    <submittedName>
        <fullName evidence="3">Glucose-1-phosphate thymidylyltransferase</fullName>
    </submittedName>
</protein>
<dbReference type="InterPro" id="IPR011004">
    <property type="entry name" value="Trimer_LpxA-like_sf"/>
</dbReference>